<dbReference type="PROSITE" id="PS50297">
    <property type="entry name" value="ANK_REP_REGION"/>
    <property type="match status" value="1"/>
</dbReference>
<name>A0A0G4HLH2_9ALVE</name>
<keyword evidence="1" id="KW-0040">ANK repeat</keyword>
<feature type="repeat" description="ANK" evidence="1">
    <location>
        <begin position="178"/>
        <end position="210"/>
    </location>
</feature>
<organism evidence="3">
    <name type="scientific">Chromera velia CCMP2878</name>
    <dbReference type="NCBI Taxonomy" id="1169474"/>
    <lineage>
        <taxon>Eukaryota</taxon>
        <taxon>Sar</taxon>
        <taxon>Alveolata</taxon>
        <taxon>Colpodellida</taxon>
        <taxon>Chromeraceae</taxon>
        <taxon>Chromera</taxon>
    </lineage>
</organism>
<protein>
    <submittedName>
        <fullName evidence="3">Uncharacterized protein</fullName>
    </submittedName>
</protein>
<reference evidence="3" key="1">
    <citation type="submission" date="2014-11" db="EMBL/GenBank/DDBJ databases">
        <authorList>
            <person name="Otto D Thomas"/>
            <person name="Naeem Raeece"/>
        </authorList>
    </citation>
    <scope>NUCLEOTIDE SEQUENCE</scope>
</reference>
<dbReference type="EMBL" id="CDMZ01003062">
    <property type="protein sequence ID" value="CEM44971.1"/>
    <property type="molecule type" value="Genomic_DNA"/>
</dbReference>
<dbReference type="SUPFAM" id="SSF48403">
    <property type="entry name" value="Ankyrin repeat"/>
    <property type="match status" value="1"/>
</dbReference>
<dbReference type="PhylomeDB" id="A0A0G4HLH2"/>
<proteinExistence type="predicted"/>
<dbReference type="AlphaFoldDB" id="A0A0G4HLH2"/>
<evidence type="ECO:0000256" key="1">
    <source>
        <dbReference type="PROSITE-ProRule" id="PRU00023"/>
    </source>
</evidence>
<dbReference type="InterPro" id="IPR036770">
    <property type="entry name" value="Ankyrin_rpt-contain_sf"/>
</dbReference>
<dbReference type="VEuPathDB" id="CryptoDB:Cvel_28755"/>
<sequence length="211" mass="22539">MSIKNAAALAAVREELEAVAMSLLEVAGMVRNMGRILGTYNVPPVSDGEGDKSASDSDSGPGPPPHPPAAAAAAGGPPMMFPQESAALAELRQQVETMKKGARVQLNRIMNARYCMDLSPLFACDIGNVIRSFVPIGADQLYETLDEFFKQKSWRRRVKREDFALLLHVSADVDRLVDGDTALMKAVLATSLEAVKILVEAGAGVGVRDSD</sequence>
<evidence type="ECO:0000256" key="2">
    <source>
        <dbReference type="SAM" id="MobiDB-lite"/>
    </source>
</evidence>
<dbReference type="Gene3D" id="1.25.40.20">
    <property type="entry name" value="Ankyrin repeat-containing domain"/>
    <property type="match status" value="1"/>
</dbReference>
<accession>A0A0G4HLH2</accession>
<feature type="region of interest" description="Disordered" evidence="2">
    <location>
        <begin position="42"/>
        <end position="77"/>
    </location>
</feature>
<gene>
    <name evidence="3" type="ORF">Cvel_28755</name>
</gene>
<dbReference type="PROSITE" id="PS50088">
    <property type="entry name" value="ANK_REPEAT"/>
    <property type="match status" value="1"/>
</dbReference>
<evidence type="ECO:0000313" key="3">
    <source>
        <dbReference type="EMBL" id="CEM44971.1"/>
    </source>
</evidence>
<dbReference type="InterPro" id="IPR002110">
    <property type="entry name" value="Ankyrin_rpt"/>
</dbReference>